<dbReference type="PANTHER" id="PTHR31920:SF132">
    <property type="entry name" value="TF-B3 DOMAIN-CONTAINING PROTEIN"/>
    <property type="match status" value="1"/>
</dbReference>
<evidence type="ECO:0000256" key="4">
    <source>
        <dbReference type="ARBA" id="ARBA00023163"/>
    </source>
</evidence>
<keyword evidence="2" id="KW-0805">Transcription regulation</keyword>
<dbReference type="PANTHER" id="PTHR31920">
    <property type="entry name" value="B3 DOMAIN-CONTAINING"/>
    <property type="match status" value="1"/>
</dbReference>
<dbReference type="Gene3D" id="2.40.330.10">
    <property type="entry name" value="DNA-binding pseudobarrel domain"/>
    <property type="match status" value="1"/>
</dbReference>
<evidence type="ECO:0000313" key="7">
    <source>
        <dbReference type="EMBL" id="MCL7035742.1"/>
    </source>
</evidence>
<proteinExistence type="predicted"/>
<name>A0AA41SFP1_PAPNU</name>
<dbReference type="InterPro" id="IPR003340">
    <property type="entry name" value="B3_DNA-bd"/>
</dbReference>
<comment type="subcellular location">
    <subcellularLocation>
        <location evidence="1">Nucleus</location>
    </subcellularLocation>
</comment>
<protein>
    <recommendedName>
        <fullName evidence="6">TF-B3 domain-containing protein</fullName>
    </recommendedName>
</protein>
<keyword evidence="5" id="KW-0539">Nucleus</keyword>
<accession>A0AA41SFP1</accession>
<dbReference type="PROSITE" id="PS50863">
    <property type="entry name" value="B3"/>
    <property type="match status" value="1"/>
</dbReference>
<dbReference type="GO" id="GO:0003677">
    <property type="term" value="F:DNA binding"/>
    <property type="evidence" value="ECO:0007669"/>
    <property type="project" value="UniProtKB-KW"/>
</dbReference>
<evidence type="ECO:0000256" key="5">
    <source>
        <dbReference type="ARBA" id="ARBA00023242"/>
    </source>
</evidence>
<dbReference type="Pfam" id="PF02362">
    <property type="entry name" value="B3"/>
    <property type="match status" value="1"/>
</dbReference>
<dbReference type="EMBL" id="JAJJMA010160356">
    <property type="protein sequence ID" value="MCL7035742.1"/>
    <property type="molecule type" value="Genomic_DNA"/>
</dbReference>
<dbReference type="CDD" id="cd10017">
    <property type="entry name" value="B3_DNA"/>
    <property type="match status" value="1"/>
</dbReference>
<organism evidence="7 8">
    <name type="scientific">Papaver nudicaule</name>
    <name type="common">Iceland poppy</name>
    <dbReference type="NCBI Taxonomy" id="74823"/>
    <lineage>
        <taxon>Eukaryota</taxon>
        <taxon>Viridiplantae</taxon>
        <taxon>Streptophyta</taxon>
        <taxon>Embryophyta</taxon>
        <taxon>Tracheophyta</taxon>
        <taxon>Spermatophyta</taxon>
        <taxon>Magnoliopsida</taxon>
        <taxon>Ranunculales</taxon>
        <taxon>Papaveraceae</taxon>
        <taxon>Papaveroideae</taxon>
        <taxon>Papaver</taxon>
    </lineage>
</organism>
<dbReference type="InterPro" id="IPR050655">
    <property type="entry name" value="Plant_B3_domain"/>
</dbReference>
<dbReference type="SUPFAM" id="SSF101936">
    <property type="entry name" value="DNA-binding pseudobarrel domain"/>
    <property type="match status" value="1"/>
</dbReference>
<evidence type="ECO:0000256" key="1">
    <source>
        <dbReference type="ARBA" id="ARBA00004123"/>
    </source>
</evidence>
<dbReference type="Proteomes" id="UP001177140">
    <property type="component" value="Unassembled WGS sequence"/>
</dbReference>
<keyword evidence="8" id="KW-1185">Reference proteome</keyword>
<gene>
    <name evidence="7" type="ORF">MKW94_029644</name>
</gene>
<evidence type="ECO:0000313" key="8">
    <source>
        <dbReference type="Proteomes" id="UP001177140"/>
    </source>
</evidence>
<reference evidence="7" key="1">
    <citation type="submission" date="2022-03" db="EMBL/GenBank/DDBJ databases">
        <title>A functionally conserved STORR gene fusion in Papaver species that diverged 16.8 million years ago.</title>
        <authorList>
            <person name="Catania T."/>
        </authorList>
    </citation>
    <scope>NUCLEOTIDE SEQUENCE</scope>
    <source>
        <strain evidence="7">S-191538</strain>
    </source>
</reference>
<dbReference type="InterPro" id="IPR015300">
    <property type="entry name" value="DNA-bd_pseudobarrel_sf"/>
</dbReference>
<comment type="caution">
    <text evidence="7">The sequence shown here is derived from an EMBL/GenBank/DDBJ whole genome shotgun (WGS) entry which is preliminary data.</text>
</comment>
<evidence type="ECO:0000256" key="2">
    <source>
        <dbReference type="ARBA" id="ARBA00023015"/>
    </source>
</evidence>
<keyword evidence="3" id="KW-0238">DNA-binding</keyword>
<evidence type="ECO:0000256" key="3">
    <source>
        <dbReference type="ARBA" id="ARBA00023125"/>
    </source>
</evidence>
<dbReference type="AlphaFoldDB" id="A0AA41SFP1"/>
<feature type="domain" description="TF-B3" evidence="6">
    <location>
        <begin position="1"/>
        <end position="72"/>
    </location>
</feature>
<dbReference type="GO" id="GO:0005634">
    <property type="term" value="C:nucleus"/>
    <property type="evidence" value="ECO:0007669"/>
    <property type="project" value="UniProtKB-SubCell"/>
</dbReference>
<feature type="non-terminal residue" evidence="7">
    <location>
        <position position="87"/>
    </location>
</feature>
<evidence type="ECO:0000259" key="6">
    <source>
        <dbReference type="PROSITE" id="PS50863"/>
    </source>
</evidence>
<sequence>MKYISDEESNRAILQGPTRSQWPVKLSKTEKDTFLKDGWQDFVRYYSLWNNEYLIFRYDGDLHFNVAILDKSGCERENAFRQILGLI</sequence>
<keyword evidence="4" id="KW-0804">Transcription</keyword>